<comment type="similarity">
    <text evidence="2">Belongs to the tRNA methyltransferase O family.</text>
</comment>
<evidence type="ECO:0000256" key="2">
    <source>
        <dbReference type="ARBA" id="ARBA00033753"/>
    </source>
</evidence>
<name>A0A7X5LNT2_9ALTE</name>
<keyword evidence="1" id="KW-0949">S-adenosyl-L-methionine</keyword>
<keyword evidence="4" id="KW-0808">Transferase</keyword>
<evidence type="ECO:0000259" key="3">
    <source>
        <dbReference type="PROSITE" id="PS51668"/>
    </source>
</evidence>
<dbReference type="CDD" id="cd09281">
    <property type="entry name" value="UPF0066"/>
    <property type="match status" value="1"/>
</dbReference>
<dbReference type="GO" id="GO:0089715">
    <property type="term" value="F:tRNA (L-threonylcarbamoyladenosine(37)-C2) methyltransferase activity"/>
    <property type="evidence" value="ECO:0007669"/>
    <property type="project" value="TreeGrafter"/>
</dbReference>
<dbReference type="InterPro" id="IPR023370">
    <property type="entry name" value="TrmO-like_N"/>
</dbReference>
<dbReference type="NCBIfam" id="TIGR00104">
    <property type="entry name" value="tRNA_TsaA"/>
    <property type="match status" value="1"/>
</dbReference>
<dbReference type="RefSeq" id="WP_163087822.1">
    <property type="nucleotide sequence ID" value="NZ_JAAAWN010000028.1"/>
</dbReference>
<dbReference type="InterPro" id="IPR041369">
    <property type="entry name" value="TrmO_C"/>
</dbReference>
<evidence type="ECO:0000313" key="4">
    <source>
        <dbReference type="EMBL" id="NDV92783.1"/>
    </source>
</evidence>
<dbReference type="Pfam" id="PF01980">
    <property type="entry name" value="TrmO_N"/>
    <property type="match status" value="1"/>
</dbReference>
<comment type="caution">
    <text evidence="4">The sequence shown here is derived from an EMBL/GenBank/DDBJ whole genome shotgun (WGS) entry which is preliminary data.</text>
</comment>
<gene>
    <name evidence="4" type="primary">tsaA</name>
    <name evidence="4" type="ORF">GTH32_16530</name>
</gene>
<dbReference type="InterPro" id="IPR040372">
    <property type="entry name" value="YaeB-like"/>
</dbReference>
<dbReference type="PANTHER" id="PTHR12818:SF0">
    <property type="entry name" value="TRNA (ADENINE(37)-N6)-METHYLTRANSFERASE"/>
    <property type="match status" value="1"/>
</dbReference>
<dbReference type="PANTHER" id="PTHR12818">
    <property type="entry name" value="TRNA (ADENINE(37)-N6)-METHYLTRANSFERASE"/>
    <property type="match status" value="1"/>
</dbReference>
<dbReference type="InterPro" id="IPR023368">
    <property type="entry name" value="UPF0066_cons_site"/>
</dbReference>
<accession>A0A7X5LNT2</accession>
<proteinExistence type="inferred from homology"/>
<dbReference type="Pfam" id="PF18389">
    <property type="entry name" value="TrmO_C"/>
    <property type="match status" value="1"/>
</dbReference>
<organism evidence="4 5">
    <name type="scientific">Alteromonas profundi</name>
    <dbReference type="NCBI Taxonomy" id="2696062"/>
    <lineage>
        <taxon>Bacteria</taxon>
        <taxon>Pseudomonadati</taxon>
        <taxon>Pseudomonadota</taxon>
        <taxon>Gammaproteobacteria</taxon>
        <taxon>Alteromonadales</taxon>
        <taxon>Alteromonadaceae</taxon>
        <taxon>Alteromonas/Salinimonas group</taxon>
        <taxon>Alteromonas</taxon>
    </lineage>
</organism>
<evidence type="ECO:0000256" key="1">
    <source>
        <dbReference type="ARBA" id="ARBA00022691"/>
    </source>
</evidence>
<feature type="domain" description="TsaA-like" evidence="3">
    <location>
        <begin position="8"/>
        <end position="148"/>
    </location>
</feature>
<keyword evidence="4" id="KW-0489">Methyltransferase</keyword>
<dbReference type="EMBL" id="JAAAWN010000028">
    <property type="protein sequence ID" value="NDV92783.1"/>
    <property type="molecule type" value="Genomic_DNA"/>
</dbReference>
<dbReference type="PROSITE" id="PS01318">
    <property type="entry name" value="TSAA_1"/>
    <property type="match status" value="1"/>
</dbReference>
<evidence type="ECO:0000313" key="5">
    <source>
        <dbReference type="Proteomes" id="UP000470213"/>
    </source>
</evidence>
<reference evidence="4 5" key="1">
    <citation type="submission" date="2020-01" db="EMBL/GenBank/DDBJ databases">
        <authorList>
            <person name="Chen J."/>
            <person name="Zhu S."/>
            <person name="Yang J."/>
        </authorList>
    </citation>
    <scope>NUCLEOTIDE SEQUENCE [LARGE SCALE GENOMIC DNA]</scope>
    <source>
        <strain evidence="4 5">345S023</strain>
    </source>
</reference>
<dbReference type="Gene3D" id="3.30.2310.10">
    <property type="entry name" value="YaeB-like"/>
    <property type="match status" value="1"/>
</dbReference>
<dbReference type="PROSITE" id="PS51668">
    <property type="entry name" value="TSAA_2"/>
    <property type="match status" value="1"/>
</dbReference>
<protein>
    <submittedName>
        <fullName evidence="4">tRNA (N6-threonylcarbamoyladenosine(37)-N6)-methyltransferase TrmO</fullName>
    </submittedName>
</protein>
<dbReference type="Gene3D" id="2.40.30.70">
    <property type="entry name" value="YaeB-like"/>
    <property type="match status" value="1"/>
</dbReference>
<sequence>MTDQSVTVAPIGHITSPFKQKFAIPRQPNLANASGQVVLSADFTDMSVFKGLEGFSHVWLLFLFHENAQRGWKPTVKAPRLGGNATMGVFASRSTHRPNGIGMSVVENKGVSETVEGIVLNVNGVDLLDGTPIIDIKPYLPYADCISTATDNLANYAPIPAREVKISEHVKAQLHQASLRHQDLPELIVSVLRQDARPAYKHKLNDDPKTYWVTLYNYDIGFCVSDATVIVTEMKVL</sequence>
<dbReference type="Proteomes" id="UP000470213">
    <property type="component" value="Unassembled WGS sequence"/>
</dbReference>
<dbReference type="GO" id="GO:0032259">
    <property type="term" value="P:methylation"/>
    <property type="evidence" value="ECO:0007669"/>
    <property type="project" value="UniProtKB-KW"/>
</dbReference>
<dbReference type="SUPFAM" id="SSF118196">
    <property type="entry name" value="YaeB-like"/>
    <property type="match status" value="1"/>
</dbReference>
<dbReference type="InterPro" id="IPR036414">
    <property type="entry name" value="YaeB_N_sf"/>
</dbReference>
<dbReference type="InterPro" id="IPR036413">
    <property type="entry name" value="YaeB-like_sf"/>
</dbReference>
<keyword evidence="5" id="KW-1185">Reference proteome</keyword>
<dbReference type="AlphaFoldDB" id="A0A7X5LNT2"/>